<organism evidence="1">
    <name type="scientific">bioreactor metagenome</name>
    <dbReference type="NCBI Taxonomy" id="1076179"/>
    <lineage>
        <taxon>unclassified sequences</taxon>
        <taxon>metagenomes</taxon>
        <taxon>ecological metagenomes</taxon>
    </lineage>
</organism>
<proteinExistence type="predicted"/>
<dbReference type="CDD" id="cd00090">
    <property type="entry name" value="HTH_ARSR"/>
    <property type="match status" value="1"/>
</dbReference>
<comment type="caution">
    <text evidence="1">The sequence shown here is derived from an EMBL/GenBank/DDBJ whole genome shotgun (WGS) entry which is preliminary data.</text>
</comment>
<dbReference type="InterPro" id="IPR036390">
    <property type="entry name" value="WH_DNA-bd_sf"/>
</dbReference>
<dbReference type="Pfam" id="PF12840">
    <property type="entry name" value="HTH_20"/>
    <property type="match status" value="1"/>
</dbReference>
<dbReference type="EMBL" id="VSSQ01001599">
    <property type="protein sequence ID" value="MPM09688.1"/>
    <property type="molecule type" value="Genomic_DNA"/>
</dbReference>
<dbReference type="InterPro" id="IPR036388">
    <property type="entry name" value="WH-like_DNA-bd_sf"/>
</dbReference>
<dbReference type="Gene3D" id="1.10.10.10">
    <property type="entry name" value="Winged helix-like DNA-binding domain superfamily/Winged helix DNA-binding domain"/>
    <property type="match status" value="1"/>
</dbReference>
<gene>
    <name evidence="1" type="ORF">SDC9_56010</name>
</gene>
<name>A0A644X1N3_9ZZZZ</name>
<reference evidence="1" key="1">
    <citation type="submission" date="2019-08" db="EMBL/GenBank/DDBJ databases">
        <authorList>
            <person name="Kucharzyk K."/>
            <person name="Murdoch R.W."/>
            <person name="Higgins S."/>
            <person name="Loffler F."/>
        </authorList>
    </citation>
    <scope>NUCLEOTIDE SEQUENCE</scope>
</reference>
<evidence type="ECO:0008006" key="2">
    <source>
        <dbReference type="Google" id="ProtNLM"/>
    </source>
</evidence>
<dbReference type="AlphaFoldDB" id="A0A644X1N3"/>
<dbReference type="SUPFAM" id="SSF46785">
    <property type="entry name" value="Winged helix' DNA-binding domain"/>
    <property type="match status" value="1"/>
</dbReference>
<accession>A0A644X1N3</accession>
<sequence>MDTIELSGKKELDIYINPQRQILLRCMQIAGVPMTAKQIADKIGISASSVQHHIRLLAELGIVEQSHIEQIHGIKATYYRVLQKTVRIGSLNHDENSNQRIALMQADLTRTFSGFLEYCAKETEDSVSGDQFGDMLSGIIHLNKPEAKELYAMIRAFLHEHEKQSDGGVAWEYAIIAYPVEREGHA</sequence>
<evidence type="ECO:0000313" key="1">
    <source>
        <dbReference type="EMBL" id="MPM09688.1"/>
    </source>
</evidence>
<protein>
    <recommendedName>
        <fullName evidence="2">HTH arsR-type domain-containing protein</fullName>
    </recommendedName>
</protein>
<dbReference type="InterPro" id="IPR011991">
    <property type="entry name" value="ArsR-like_HTH"/>
</dbReference>